<dbReference type="InterPro" id="IPR002017">
    <property type="entry name" value="Spectrin_repeat"/>
</dbReference>
<comment type="caution">
    <text evidence="1">The sequence shown here is derived from an EMBL/GenBank/DDBJ whole genome shotgun (WGS) entry which is preliminary data.</text>
</comment>
<organism evidence="1 2">
    <name type="scientific">Chionoecetes opilio</name>
    <name type="common">Atlantic snow crab</name>
    <name type="synonym">Cancer opilio</name>
    <dbReference type="NCBI Taxonomy" id="41210"/>
    <lineage>
        <taxon>Eukaryota</taxon>
        <taxon>Metazoa</taxon>
        <taxon>Ecdysozoa</taxon>
        <taxon>Arthropoda</taxon>
        <taxon>Crustacea</taxon>
        <taxon>Multicrustacea</taxon>
        <taxon>Malacostraca</taxon>
        <taxon>Eumalacostraca</taxon>
        <taxon>Eucarida</taxon>
        <taxon>Decapoda</taxon>
        <taxon>Pleocyemata</taxon>
        <taxon>Brachyura</taxon>
        <taxon>Eubrachyura</taxon>
        <taxon>Majoidea</taxon>
        <taxon>Majidae</taxon>
        <taxon>Chionoecetes</taxon>
    </lineage>
</organism>
<dbReference type="SUPFAM" id="SSF46966">
    <property type="entry name" value="Spectrin repeat"/>
    <property type="match status" value="2"/>
</dbReference>
<proteinExistence type="predicted"/>
<reference evidence="1" key="1">
    <citation type="submission" date="2020-07" db="EMBL/GenBank/DDBJ databases">
        <title>The High-quality genome of the commercially important snow crab, Chionoecetes opilio.</title>
        <authorList>
            <person name="Jeong J.-H."/>
            <person name="Ryu S."/>
        </authorList>
    </citation>
    <scope>NUCLEOTIDE SEQUENCE</scope>
    <source>
        <strain evidence="1">MADBK_172401_WGS</strain>
        <tissue evidence="1">Digestive gland</tissue>
    </source>
</reference>
<dbReference type="OrthoDB" id="18740at2759"/>
<dbReference type="EMBL" id="JACEEZ010017125">
    <property type="protein sequence ID" value="KAG0717771.1"/>
    <property type="molecule type" value="Genomic_DNA"/>
</dbReference>
<dbReference type="AlphaFoldDB" id="A0A8J4Y5Q8"/>
<gene>
    <name evidence="1" type="primary">DMD_0</name>
    <name evidence="1" type="ORF">GWK47_053779</name>
</gene>
<name>A0A8J4Y5Q8_CHIOP</name>
<evidence type="ECO:0000313" key="2">
    <source>
        <dbReference type="Proteomes" id="UP000770661"/>
    </source>
</evidence>
<evidence type="ECO:0000313" key="1">
    <source>
        <dbReference type="EMBL" id="KAG0717771.1"/>
    </source>
</evidence>
<dbReference type="Gene3D" id="1.20.58.60">
    <property type="match status" value="2"/>
</dbReference>
<dbReference type="Pfam" id="PF00435">
    <property type="entry name" value="Spectrin"/>
    <property type="match status" value="1"/>
</dbReference>
<protein>
    <submittedName>
        <fullName evidence="1">Dystrophin</fullName>
    </submittedName>
</protein>
<keyword evidence="2" id="KW-1185">Reference proteome</keyword>
<accession>A0A8J4Y5Q8</accession>
<sequence>MVVVVDEGNSDSVYSSLEDELNALGERWAHICRWTESRWSTLQTLSVYWPRFEEELEHVSKWLEGKEKMLRQFESEPATDDSQVLRHASSLQVLEAEREAQQQRFDHLQELSSKILIHIPEDSPVQGTVPSQLEDVQDRLDLLTSIVEAQTSRLSASGIDIHKVVAPVEGGGACGGDGEGVVVRSSTTTITSQDASTTLITKVVTTKMTETMSGSAIKRQKLEGGSVEDFSVALTKLGEWMEGVEGKAMAGEVEQLSLHQLSLLHTQLETEMEGQREEYNHVMSLGQSAISETSTIGESARESEGLVQGVAQRWQALTHMLQEIRCVW</sequence>
<dbReference type="Proteomes" id="UP000770661">
    <property type="component" value="Unassembled WGS sequence"/>
</dbReference>